<dbReference type="InterPro" id="IPR050171">
    <property type="entry name" value="MFS_Transporters"/>
</dbReference>
<dbReference type="Gene3D" id="1.20.1250.20">
    <property type="entry name" value="MFS general substrate transporter like domains"/>
    <property type="match status" value="1"/>
</dbReference>
<organism evidence="9 10">
    <name type="scientific">Halalkalibacter alkaliphilus</name>
    <dbReference type="NCBI Taxonomy" id="2917993"/>
    <lineage>
        <taxon>Bacteria</taxon>
        <taxon>Bacillati</taxon>
        <taxon>Bacillota</taxon>
        <taxon>Bacilli</taxon>
        <taxon>Bacillales</taxon>
        <taxon>Bacillaceae</taxon>
        <taxon>Halalkalibacter</taxon>
    </lineage>
</organism>
<reference evidence="9" key="1">
    <citation type="submission" date="2022-02" db="EMBL/GenBank/DDBJ databases">
        <title>Halalkalibacter sp. nov. isolated from Lonar Lake, India.</title>
        <authorList>
            <person name="Joshi A."/>
            <person name="Thite S."/>
            <person name="Lodha T."/>
        </authorList>
    </citation>
    <scope>NUCLEOTIDE SEQUENCE</scope>
    <source>
        <strain evidence="9">MEB205</strain>
    </source>
</reference>
<dbReference type="GO" id="GO:0022857">
    <property type="term" value="F:transmembrane transporter activity"/>
    <property type="evidence" value="ECO:0007669"/>
    <property type="project" value="InterPro"/>
</dbReference>
<accession>A0A9X2A3I4</accession>
<feature type="transmembrane region" description="Helical" evidence="7">
    <location>
        <begin position="174"/>
        <end position="193"/>
    </location>
</feature>
<evidence type="ECO:0000313" key="10">
    <source>
        <dbReference type="Proteomes" id="UP001139150"/>
    </source>
</evidence>
<evidence type="ECO:0000256" key="1">
    <source>
        <dbReference type="ARBA" id="ARBA00004651"/>
    </source>
</evidence>
<evidence type="ECO:0000256" key="3">
    <source>
        <dbReference type="ARBA" id="ARBA00022475"/>
    </source>
</evidence>
<proteinExistence type="predicted"/>
<evidence type="ECO:0000256" key="6">
    <source>
        <dbReference type="ARBA" id="ARBA00023136"/>
    </source>
</evidence>
<dbReference type="Proteomes" id="UP001139150">
    <property type="component" value="Unassembled WGS sequence"/>
</dbReference>
<dbReference type="SUPFAM" id="SSF103473">
    <property type="entry name" value="MFS general substrate transporter"/>
    <property type="match status" value="1"/>
</dbReference>
<feature type="transmembrane region" description="Helical" evidence="7">
    <location>
        <begin position="308"/>
        <end position="334"/>
    </location>
</feature>
<feature type="transmembrane region" description="Helical" evidence="7">
    <location>
        <begin position="223"/>
        <end position="242"/>
    </location>
</feature>
<dbReference type="InterPro" id="IPR001958">
    <property type="entry name" value="Tet-R_TetA/multi-R_MdtG-like"/>
</dbReference>
<sequence length="399" mass="44529">MEQAVRKAAGEEHVASKSDHLVFLSVVFCFWFCTYIYIPVFGLYLEDIGFSYSIIGIILGSYGVTQIILRFPLGVLSDRLAGLRKPLLISGFVIAFISSLLLIFTQSFIGIFTSRLLAGITAAMWVMATVLYSQYFKTEDASKAMSRVQFLTVFAQFFSMMISGYLVIQLGWSFPFWVAAVTSIIGLILAFRIKEVTGSTNKKPIKITSHIQKTYQIHGLKTITFLSLSGHAILFITIFGFSPMYTTQLSSGSHAITLLVCSFFIPHALASVWLMFYQIDLKKQKLVLLFCFAFMTLLLFMPPLVNSFLLFCLIHAGIGLLLGIIFPLLLGMVIQLATSELKSSAMGFYQSFYAIGILAGPLVAGEFADRINLPFVFFLCGIISLCGFIILLFYRPKYQ</sequence>
<evidence type="ECO:0000256" key="2">
    <source>
        <dbReference type="ARBA" id="ARBA00022448"/>
    </source>
</evidence>
<feature type="transmembrane region" description="Helical" evidence="7">
    <location>
        <begin position="371"/>
        <end position="394"/>
    </location>
</feature>
<evidence type="ECO:0000313" key="9">
    <source>
        <dbReference type="EMBL" id="MCL7746048.1"/>
    </source>
</evidence>
<dbReference type="RefSeq" id="WP_250094976.1">
    <property type="nucleotide sequence ID" value="NZ_JAKRYL010000002.1"/>
</dbReference>
<evidence type="ECO:0000256" key="4">
    <source>
        <dbReference type="ARBA" id="ARBA00022692"/>
    </source>
</evidence>
<keyword evidence="6 7" id="KW-0472">Membrane</keyword>
<evidence type="ECO:0000256" key="7">
    <source>
        <dbReference type="SAM" id="Phobius"/>
    </source>
</evidence>
<keyword evidence="5 7" id="KW-1133">Transmembrane helix</keyword>
<feature type="transmembrane region" description="Helical" evidence="7">
    <location>
        <begin position="21"/>
        <end position="44"/>
    </location>
</feature>
<evidence type="ECO:0000256" key="5">
    <source>
        <dbReference type="ARBA" id="ARBA00022989"/>
    </source>
</evidence>
<dbReference type="PANTHER" id="PTHR23517:SF3">
    <property type="entry name" value="INTEGRAL MEMBRANE TRANSPORT PROTEIN"/>
    <property type="match status" value="1"/>
</dbReference>
<keyword evidence="4 7" id="KW-0812">Transmembrane</keyword>
<name>A0A9X2A3I4_9BACI</name>
<keyword evidence="2" id="KW-0813">Transport</keyword>
<gene>
    <name evidence="9" type="ORF">MF646_02825</name>
</gene>
<dbReference type="InterPro" id="IPR036259">
    <property type="entry name" value="MFS_trans_sf"/>
</dbReference>
<dbReference type="InterPro" id="IPR020846">
    <property type="entry name" value="MFS_dom"/>
</dbReference>
<comment type="caution">
    <text evidence="9">The sequence shown here is derived from an EMBL/GenBank/DDBJ whole genome shotgun (WGS) entry which is preliminary data.</text>
</comment>
<feature type="domain" description="Major facilitator superfamily (MFS) profile" evidence="8">
    <location>
        <begin position="19"/>
        <end position="399"/>
    </location>
</feature>
<evidence type="ECO:0000259" key="8">
    <source>
        <dbReference type="PROSITE" id="PS50850"/>
    </source>
</evidence>
<feature type="transmembrane region" description="Helical" evidence="7">
    <location>
        <begin position="50"/>
        <end position="75"/>
    </location>
</feature>
<feature type="transmembrane region" description="Helical" evidence="7">
    <location>
        <begin position="254"/>
        <end position="274"/>
    </location>
</feature>
<feature type="transmembrane region" description="Helical" evidence="7">
    <location>
        <begin position="115"/>
        <end position="136"/>
    </location>
</feature>
<keyword evidence="10" id="KW-1185">Reference proteome</keyword>
<dbReference type="PANTHER" id="PTHR23517">
    <property type="entry name" value="RESISTANCE PROTEIN MDTM, PUTATIVE-RELATED-RELATED"/>
    <property type="match status" value="1"/>
</dbReference>
<dbReference type="InterPro" id="IPR011701">
    <property type="entry name" value="MFS"/>
</dbReference>
<protein>
    <submittedName>
        <fullName evidence="9">MFS transporter</fullName>
    </submittedName>
</protein>
<feature type="transmembrane region" description="Helical" evidence="7">
    <location>
        <begin position="148"/>
        <end position="168"/>
    </location>
</feature>
<keyword evidence="3" id="KW-1003">Cell membrane</keyword>
<feature type="transmembrane region" description="Helical" evidence="7">
    <location>
        <begin position="346"/>
        <end position="365"/>
    </location>
</feature>
<feature type="transmembrane region" description="Helical" evidence="7">
    <location>
        <begin position="286"/>
        <end position="302"/>
    </location>
</feature>
<comment type="subcellular location">
    <subcellularLocation>
        <location evidence="1">Cell membrane</location>
        <topology evidence="1">Multi-pass membrane protein</topology>
    </subcellularLocation>
</comment>
<dbReference type="EMBL" id="JAKRYL010000002">
    <property type="protein sequence ID" value="MCL7746048.1"/>
    <property type="molecule type" value="Genomic_DNA"/>
</dbReference>
<dbReference type="PROSITE" id="PS50850">
    <property type="entry name" value="MFS"/>
    <property type="match status" value="1"/>
</dbReference>
<dbReference type="GO" id="GO:0005886">
    <property type="term" value="C:plasma membrane"/>
    <property type="evidence" value="ECO:0007669"/>
    <property type="project" value="UniProtKB-SubCell"/>
</dbReference>
<feature type="transmembrane region" description="Helical" evidence="7">
    <location>
        <begin position="87"/>
        <end position="109"/>
    </location>
</feature>
<dbReference type="PRINTS" id="PR01035">
    <property type="entry name" value="TCRTETA"/>
</dbReference>
<dbReference type="AlphaFoldDB" id="A0A9X2A3I4"/>
<dbReference type="Pfam" id="PF07690">
    <property type="entry name" value="MFS_1"/>
    <property type="match status" value="1"/>
</dbReference>